<dbReference type="Proteomes" id="UP000199017">
    <property type="component" value="Unassembled WGS sequence"/>
</dbReference>
<organism evidence="2 3">
    <name type="scientific">Alteribacillus bidgolensis</name>
    <dbReference type="NCBI Taxonomy" id="930129"/>
    <lineage>
        <taxon>Bacteria</taxon>
        <taxon>Bacillati</taxon>
        <taxon>Bacillota</taxon>
        <taxon>Bacilli</taxon>
        <taxon>Bacillales</taxon>
        <taxon>Bacillaceae</taxon>
        <taxon>Alteribacillus</taxon>
    </lineage>
</organism>
<dbReference type="PANTHER" id="PTHR33744:SF1">
    <property type="entry name" value="DNA-BINDING TRANSCRIPTIONAL ACTIVATOR ADER"/>
    <property type="match status" value="1"/>
</dbReference>
<name>A0A1G8FRJ1_9BACI</name>
<evidence type="ECO:0000313" key="3">
    <source>
        <dbReference type="Proteomes" id="UP000199017"/>
    </source>
</evidence>
<feature type="domain" description="PucR C-terminal helix-turn-helix" evidence="1">
    <location>
        <begin position="28"/>
        <end position="83"/>
    </location>
</feature>
<evidence type="ECO:0000259" key="1">
    <source>
        <dbReference type="Pfam" id="PF13556"/>
    </source>
</evidence>
<dbReference type="InterPro" id="IPR051448">
    <property type="entry name" value="CdaR-like_regulators"/>
</dbReference>
<sequence>MDQSSEEMNRFVDEIFEPLKTNDLDLEKTLIVYMESNRNAKLSAETLHIHINTLYQRLKKIEKRLNIELDDPEDILKIQLACHLMNNF</sequence>
<dbReference type="InterPro" id="IPR042070">
    <property type="entry name" value="PucR_C-HTH_sf"/>
</dbReference>
<dbReference type="OrthoDB" id="143422at2"/>
<dbReference type="EMBL" id="FNDU01000003">
    <property type="protein sequence ID" value="SDH84768.1"/>
    <property type="molecule type" value="Genomic_DNA"/>
</dbReference>
<dbReference type="AlphaFoldDB" id="A0A1G8FRJ1"/>
<dbReference type="STRING" id="930129.SAMN05216352_10355"/>
<dbReference type="InterPro" id="IPR025736">
    <property type="entry name" value="PucR_C-HTH_dom"/>
</dbReference>
<dbReference type="RefSeq" id="WP_091582263.1">
    <property type="nucleotide sequence ID" value="NZ_FNDU01000003.1"/>
</dbReference>
<reference evidence="2 3" key="1">
    <citation type="submission" date="2016-10" db="EMBL/GenBank/DDBJ databases">
        <authorList>
            <person name="de Groot N.N."/>
        </authorList>
    </citation>
    <scope>NUCLEOTIDE SEQUENCE [LARGE SCALE GENOMIC DNA]</scope>
    <source>
        <strain evidence="3">P4B,CCM 7963,CECT 7998,DSM 25260,IBRC-M 10614,KCTC 13821</strain>
    </source>
</reference>
<dbReference type="PANTHER" id="PTHR33744">
    <property type="entry name" value="CARBOHYDRATE DIACID REGULATOR"/>
    <property type="match status" value="1"/>
</dbReference>
<dbReference type="Pfam" id="PF13556">
    <property type="entry name" value="HTH_30"/>
    <property type="match status" value="1"/>
</dbReference>
<proteinExistence type="predicted"/>
<accession>A0A1G8FRJ1</accession>
<protein>
    <submittedName>
        <fullName evidence="2">PucR C-terminal helix-turn-helix domain-containing protein</fullName>
    </submittedName>
</protein>
<keyword evidence="3" id="KW-1185">Reference proteome</keyword>
<dbReference type="Gene3D" id="1.10.10.2840">
    <property type="entry name" value="PucR C-terminal helix-turn-helix domain"/>
    <property type="match status" value="1"/>
</dbReference>
<evidence type="ECO:0000313" key="2">
    <source>
        <dbReference type="EMBL" id="SDH84768.1"/>
    </source>
</evidence>
<gene>
    <name evidence="2" type="ORF">SAMN05216352_10355</name>
</gene>